<evidence type="ECO:0000256" key="1">
    <source>
        <dbReference type="SAM" id="MobiDB-lite"/>
    </source>
</evidence>
<dbReference type="Pfam" id="PF08223">
    <property type="entry name" value="PaaX_C"/>
    <property type="match status" value="1"/>
</dbReference>
<dbReference type="AlphaFoldDB" id="A0A4R6RVD4"/>
<dbReference type="PANTHER" id="PTHR30319:SF1">
    <property type="entry name" value="TRANSCRIPTIONAL REPRESSOR PAAX"/>
    <property type="match status" value="1"/>
</dbReference>
<evidence type="ECO:0000259" key="3">
    <source>
        <dbReference type="Pfam" id="PF08223"/>
    </source>
</evidence>
<keyword evidence="6" id="KW-1185">Reference proteome</keyword>
<reference evidence="5 6" key="1">
    <citation type="submission" date="2019-03" db="EMBL/GenBank/DDBJ databases">
        <title>Genomic analyses of the natural microbiome of Caenorhabditis elegans.</title>
        <authorList>
            <person name="Samuel B."/>
        </authorList>
    </citation>
    <scope>NUCLEOTIDE SEQUENCE [LARGE SCALE GENOMIC DNA]</scope>
    <source>
        <strain evidence="5 6">JUb18</strain>
    </source>
</reference>
<comment type="caution">
    <text evidence="5">The sequence shown here is derived from an EMBL/GenBank/DDBJ whole genome shotgun (WGS) entry which is preliminary data.</text>
</comment>
<dbReference type="PANTHER" id="PTHR30319">
    <property type="entry name" value="PHENYLACETIC ACID REGULATOR-RELATED TRANSCRIPTIONAL REPRESSOR"/>
    <property type="match status" value="1"/>
</dbReference>
<sequence>MRVLDDLDSRPGSANSLLRTVIGAVMREHGGWLPTRVCIELMSAVGLAPALTRTALTRVKRKGLVASERRGSRAGYALTPDAWELLARGDRRIHHPRSMTLGDHWCLVSFSIPEAERGARYHLRTRFAWIGAGHVSQSLWILPAYLRPDVEHIVADLGVTGHVTIFTVSEIDQLAVPPDVALTQWWDLPALRQLHEDFLAAHTQALDVTDPARAFGVWIRALDAWRPIPYRDPGLPPELLPADWPGVASSELFLALREATAEGASVFVRAVVADEVPVSAPSTSTARPARTARTARSALREDGAL</sequence>
<dbReference type="Gene3D" id="1.20.58.1460">
    <property type="match status" value="1"/>
</dbReference>
<organism evidence="5 6">
    <name type="scientific">Leucobacter luti</name>
    <dbReference type="NCBI Taxonomy" id="340320"/>
    <lineage>
        <taxon>Bacteria</taxon>
        <taxon>Bacillati</taxon>
        <taxon>Actinomycetota</taxon>
        <taxon>Actinomycetes</taxon>
        <taxon>Micrococcales</taxon>
        <taxon>Microbacteriaceae</taxon>
        <taxon>Leucobacter</taxon>
    </lineage>
</organism>
<dbReference type="OrthoDB" id="2270427at2"/>
<dbReference type="Gene3D" id="3.30.70.2650">
    <property type="match status" value="1"/>
</dbReference>
<feature type="compositionally biased region" description="Low complexity" evidence="1">
    <location>
        <begin position="279"/>
        <end position="297"/>
    </location>
</feature>
<dbReference type="InterPro" id="IPR036388">
    <property type="entry name" value="WH-like_DNA-bd_sf"/>
</dbReference>
<proteinExistence type="predicted"/>
<gene>
    <name evidence="5" type="ORF">EDF62_2588</name>
</gene>
<dbReference type="InterPro" id="IPR011965">
    <property type="entry name" value="PaaX_trns_reg"/>
</dbReference>
<evidence type="ECO:0000313" key="6">
    <source>
        <dbReference type="Proteomes" id="UP000295601"/>
    </source>
</evidence>
<name>A0A4R6RVD4_9MICO</name>
<dbReference type="Proteomes" id="UP000295601">
    <property type="component" value="Unassembled WGS sequence"/>
</dbReference>
<dbReference type="PIRSF" id="PIRSF020623">
    <property type="entry name" value="PaaX"/>
    <property type="match status" value="1"/>
</dbReference>
<evidence type="ECO:0000313" key="5">
    <source>
        <dbReference type="EMBL" id="TDP90932.1"/>
    </source>
</evidence>
<evidence type="ECO:0000259" key="4">
    <source>
        <dbReference type="Pfam" id="PF20803"/>
    </source>
</evidence>
<dbReference type="Gene3D" id="1.10.10.10">
    <property type="entry name" value="Winged helix-like DNA-binding domain superfamily/Winged helix DNA-binding domain"/>
    <property type="match status" value="1"/>
</dbReference>
<feature type="region of interest" description="Disordered" evidence="1">
    <location>
        <begin position="279"/>
        <end position="305"/>
    </location>
</feature>
<dbReference type="RefSeq" id="WP_133617290.1">
    <property type="nucleotide sequence ID" value="NZ_SNYA01000006.1"/>
</dbReference>
<evidence type="ECO:0000259" key="2">
    <source>
        <dbReference type="Pfam" id="PF07848"/>
    </source>
</evidence>
<accession>A0A4R6RVD4</accession>
<dbReference type="Pfam" id="PF07848">
    <property type="entry name" value="PaaX"/>
    <property type="match status" value="1"/>
</dbReference>
<dbReference type="GO" id="GO:0006351">
    <property type="term" value="P:DNA-templated transcription"/>
    <property type="evidence" value="ECO:0007669"/>
    <property type="project" value="InterPro"/>
</dbReference>
<dbReference type="InterPro" id="IPR012906">
    <property type="entry name" value="PaaX-like_N"/>
</dbReference>
<feature type="domain" description="Transcriptional repressor PaaX-like N-terminal" evidence="2">
    <location>
        <begin position="14"/>
        <end position="79"/>
    </location>
</feature>
<protein>
    <submittedName>
        <fullName evidence="5">PaaX family transcriptional regulator</fullName>
    </submittedName>
</protein>
<feature type="domain" description="Transcriptional repressor PaaX-like central Cas2-like" evidence="4">
    <location>
        <begin position="102"/>
        <end position="171"/>
    </location>
</feature>
<dbReference type="InterPro" id="IPR048846">
    <property type="entry name" value="PaaX-like_central"/>
</dbReference>
<dbReference type="Pfam" id="PF20803">
    <property type="entry name" value="PaaX_M"/>
    <property type="match status" value="1"/>
</dbReference>
<dbReference type="EMBL" id="SNYA01000006">
    <property type="protein sequence ID" value="TDP90932.1"/>
    <property type="molecule type" value="Genomic_DNA"/>
</dbReference>
<dbReference type="InterPro" id="IPR013225">
    <property type="entry name" value="PaaX_C"/>
</dbReference>
<feature type="domain" description="Transcriptional repressor PaaX-like C-terminal" evidence="3">
    <location>
        <begin position="186"/>
        <end position="269"/>
    </location>
</feature>